<keyword evidence="2" id="KW-1185">Reference proteome</keyword>
<name>A0A835Z079_9STRA</name>
<dbReference type="AlphaFoldDB" id="A0A835Z079"/>
<organism evidence="1 2">
    <name type="scientific">Tribonema minus</name>
    <dbReference type="NCBI Taxonomy" id="303371"/>
    <lineage>
        <taxon>Eukaryota</taxon>
        <taxon>Sar</taxon>
        <taxon>Stramenopiles</taxon>
        <taxon>Ochrophyta</taxon>
        <taxon>PX clade</taxon>
        <taxon>Xanthophyceae</taxon>
        <taxon>Tribonematales</taxon>
        <taxon>Tribonemataceae</taxon>
        <taxon>Tribonema</taxon>
    </lineage>
</organism>
<dbReference type="Proteomes" id="UP000664859">
    <property type="component" value="Unassembled WGS sequence"/>
</dbReference>
<proteinExistence type="predicted"/>
<reference evidence="1" key="1">
    <citation type="submission" date="2021-02" db="EMBL/GenBank/DDBJ databases">
        <title>First Annotated Genome of the Yellow-green Alga Tribonema minus.</title>
        <authorList>
            <person name="Mahan K.M."/>
        </authorList>
    </citation>
    <scope>NUCLEOTIDE SEQUENCE</scope>
    <source>
        <strain evidence="1">UTEX B ZZ1240</strain>
    </source>
</reference>
<comment type="caution">
    <text evidence="1">The sequence shown here is derived from an EMBL/GenBank/DDBJ whole genome shotgun (WGS) entry which is preliminary data.</text>
</comment>
<protein>
    <submittedName>
        <fullName evidence="1">Uncharacterized protein</fullName>
    </submittedName>
</protein>
<gene>
    <name evidence="1" type="ORF">JKP88DRAFT_244888</name>
</gene>
<evidence type="ECO:0000313" key="2">
    <source>
        <dbReference type="Proteomes" id="UP000664859"/>
    </source>
</evidence>
<dbReference type="EMBL" id="JAFCMP010000179">
    <property type="protein sequence ID" value="KAG5184018.1"/>
    <property type="molecule type" value="Genomic_DNA"/>
</dbReference>
<evidence type="ECO:0000313" key="1">
    <source>
        <dbReference type="EMBL" id="KAG5184018.1"/>
    </source>
</evidence>
<sequence>MDEDVDLMLRFESFEDFARMTAAHVEATLEAASDQLNMDMCSRYAACILPLPMGVGDLILRLTAERDQELWDAFTELLHLTPEEKTLLPFNVDNAVNISAMHMWAMAEARVQSVCFNTVAYIVTALQELLDDASADVDEISDIIESCRTELDKYLNKFASLDSHTNLASKALEEWDHYNMMSGMYKPVECAVSINKAIERELDAVKLLTPGLRTALFLLNAAGSGYPYSVDVGDMRRWVDKELFSALPDTDIKPRFLTKIDAVLLTSLESEARTAAAFSAAASASAGAATARSAGWSHRSTPVTALSSKEKFYSHFHGCCRRQYTHFCCRLCQCQSRMEGCHHSRCASKCTDIASNSTIECTSKCGGKCTSKPASKCASKCTIKRASKCSCGS</sequence>
<accession>A0A835Z079</accession>